<reference evidence="2 3" key="1">
    <citation type="journal article" date="2014" name="Genome Announc.">
        <title>Whole-Genome Sequencing of Salmonella enterica subsp. enterica Serovar Cubana Strains Isolated from Agricultural Sources.</title>
        <authorList>
            <person name="Benahmed F.H."/>
            <person name="Gopinath G.R."/>
            <person name="Wang H."/>
            <person name="Jean-Gilles Beaubrun J."/>
            <person name="Grim C."/>
            <person name="Cheng C.M."/>
            <person name="McClelland M."/>
            <person name="Ayers S."/>
            <person name="Abbott J."/>
            <person name="Desai P."/>
            <person name="Frye J.G."/>
            <person name="Weinstock G."/>
            <person name="Hammack T.S."/>
            <person name="Hanes D.E."/>
            <person name="Rasmussen M.A."/>
            <person name="Davidson M.K."/>
        </authorList>
    </citation>
    <scope>NUCLEOTIDE SEQUENCE [LARGE SCALE GENOMIC DNA]</scope>
    <source>
        <strain evidence="2">76814</strain>
    </source>
</reference>
<evidence type="ECO:0000313" key="3">
    <source>
        <dbReference type="Proteomes" id="UP000018534"/>
    </source>
</evidence>
<evidence type="ECO:0000256" key="1">
    <source>
        <dbReference type="SAM" id="MobiDB-lite"/>
    </source>
</evidence>
<organism evidence="2 3">
    <name type="scientific">Salmonella enterica subsp. enterica serovar Cubana str. 76814</name>
    <dbReference type="NCBI Taxonomy" id="1192560"/>
    <lineage>
        <taxon>Bacteria</taxon>
        <taxon>Pseudomonadati</taxon>
        <taxon>Pseudomonadota</taxon>
        <taxon>Gammaproteobacteria</taxon>
        <taxon>Enterobacterales</taxon>
        <taxon>Enterobacteriaceae</taxon>
        <taxon>Salmonella</taxon>
    </lineage>
</organism>
<dbReference type="PATRIC" id="fig|1192560.4.peg.2281"/>
<name>V7IMN8_SALET</name>
<dbReference type="Proteomes" id="UP000018534">
    <property type="component" value="Unassembled WGS sequence"/>
</dbReference>
<feature type="region of interest" description="Disordered" evidence="1">
    <location>
        <begin position="1"/>
        <end position="47"/>
    </location>
</feature>
<gene>
    <name evidence="2" type="ORF">A628_02435</name>
</gene>
<evidence type="ECO:0000313" key="2">
    <source>
        <dbReference type="EMBL" id="ETA87500.1"/>
    </source>
</evidence>
<comment type="caution">
    <text evidence="2">The sequence shown here is derived from an EMBL/GenBank/DDBJ whole genome shotgun (WGS) entry which is preliminary data.</text>
</comment>
<dbReference type="EMBL" id="AZGR01000050">
    <property type="protein sequence ID" value="ETA87500.1"/>
    <property type="molecule type" value="Genomic_DNA"/>
</dbReference>
<protein>
    <submittedName>
        <fullName evidence="2">Uncharacterized protein</fullName>
    </submittedName>
</protein>
<dbReference type="HOGENOM" id="CLU_3172954_0_0_6"/>
<accession>V7IMN8</accession>
<sequence length="47" mass="5174">MTGNESAHAGQNYDHDDKFHLKGNGAMNGNSNHRKPKITVHTINSID</sequence>
<dbReference type="AlphaFoldDB" id="V7IMN8"/>
<proteinExistence type="predicted"/>